<name>A0AAD5PEU5_9FUNG</name>
<comment type="subcellular location">
    <subcellularLocation>
        <location evidence="1">Nucleus</location>
    </subcellularLocation>
</comment>
<dbReference type="Gene3D" id="1.20.58.1710">
    <property type="match status" value="1"/>
</dbReference>
<dbReference type="AlphaFoldDB" id="A0AAD5PEU5"/>
<keyword evidence="1" id="KW-0010">Activator</keyword>
<evidence type="ECO:0000313" key="3">
    <source>
        <dbReference type="EMBL" id="KAI9260721.1"/>
    </source>
</evidence>
<dbReference type="GO" id="GO:0006357">
    <property type="term" value="P:regulation of transcription by RNA polymerase II"/>
    <property type="evidence" value="ECO:0007669"/>
    <property type="project" value="InterPro"/>
</dbReference>
<sequence length="288" mass="33570">MLCCNSIFKVIDNLHETKCLDPNTIQELEALRSKLWSLQETFQSQINYLKEPKYPFTWPDLLNKFNMLTAKFASLSDDFYGYIETGSNGTLPKLMLHPYIPTTTEHETNILSVLLRTKLIPDIEKLELETQAALAKELMASSSTSAGGIDHLHHHHQETSMDDEQLIRTRIEQWNTRRQRHDRIAGEAAQFVNMLVDDHRDTFLQRYSSEDEEEDEDEDMDGEQKEKEEKKEDNNKKDQEEKKPWEKLGFPSEDVWRRWKLECAVNYYSSGKEQLPGSDLKKLATGAK</sequence>
<dbReference type="EMBL" id="JAIXMP010000016">
    <property type="protein sequence ID" value="KAI9260721.1"/>
    <property type="molecule type" value="Genomic_DNA"/>
</dbReference>
<reference evidence="3" key="2">
    <citation type="submission" date="2023-02" db="EMBL/GenBank/DDBJ databases">
        <authorList>
            <consortium name="DOE Joint Genome Institute"/>
            <person name="Mondo S.J."/>
            <person name="Chang Y."/>
            <person name="Wang Y."/>
            <person name="Ahrendt S."/>
            <person name="Andreopoulos W."/>
            <person name="Barry K."/>
            <person name="Beard J."/>
            <person name="Benny G.L."/>
            <person name="Blankenship S."/>
            <person name="Bonito G."/>
            <person name="Cuomo C."/>
            <person name="Desiro A."/>
            <person name="Gervers K.A."/>
            <person name="Hundley H."/>
            <person name="Kuo A."/>
            <person name="LaButti K."/>
            <person name="Lang B.F."/>
            <person name="Lipzen A."/>
            <person name="O'Donnell K."/>
            <person name="Pangilinan J."/>
            <person name="Reynolds N."/>
            <person name="Sandor L."/>
            <person name="Smith M.W."/>
            <person name="Tsang A."/>
            <person name="Grigoriev I.V."/>
            <person name="Stajich J.E."/>
            <person name="Spatafora J.W."/>
        </authorList>
    </citation>
    <scope>NUCLEOTIDE SEQUENCE</scope>
    <source>
        <strain evidence="3">RSA 2281</strain>
    </source>
</reference>
<keyword evidence="1" id="KW-0539">Nucleus</keyword>
<comment type="similarity">
    <text evidence="1">Belongs to the Mediator complex subunit 8 family.</text>
</comment>
<gene>
    <name evidence="1" type="primary">MED8</name>
    <name evidence="3" type="ORF">BDA99DRAFT_547411</name>
</gene>
<protein>
    <recommendedName>
        <fullName evidence="1">Mediator of RNA polymerase II transcription subunit 8</fullName>
    </recommendedName>
    <alternativeName>
        <fullName evidence="1">Mediator complex subunit 8</fullName>
    </alternativeName>
</protein>
<evidence type="ECO:0000313" key="4">
    <source>
        <dbReference type="Proteomes" id="UP001209540"/>
    </source>
</evidence>
<feature type="region of interest" description="Disordered" evidence="2">
    <location>
        <begin position="206"/>
        <end position="247"/>
    </location>
</feature>
<accession>A0AAD5PEU5</accession>
<dbReference type="Pfam" id="PF10232">
    <property type="entry name" value="Med8"/>
    <property type="match status" value="1"/>
</dbReference>
<evidence type="ECO:0000256" key="2">
    <source>
        <dbReference type="SAM" id="MobiDB-lite"/>
    </source>
</evidence>
<feature type="compositionally biased region" description="Acidic residues" evidence="2">
    <location>
        <begin position="210"/>
        <end position="221"/>
    </location>
</feature>
<dbReference type="InterPro" id="IPR019364">
    <property type="entry name" value="Mediatior_Med8_fun/met"/>
</dbReference>
<reference evidence="3" key="1">
    <citation type="journal article" date="2022" name="IScience">
        <title>Evolution of zygomycete secretomes and the origins of terrestrial fungal ecologies.</title>
        <authorList>
            <person name="Chang Y."/>
            <person name="Wang Y."/>
            <person name="Mondo S."/>
            <person name="Ahrendt S."/>
            <person name="Andreopoulos W."/>
            <person name="Barry K."/>
            <person name="Beard J."/>
            <person name="Benny G.L."/>
            <person name="Blankenship S."/>
            <person name="Bonito G."/>
            <person name="Cuomo C."/>
            <person name="Desiro A."/>
            <person name="Gervers K.A."/>
            <person name="Hundley H."/>
            <person name="Kuo A."/>
            <person name="LaButti K."/>
            <person name="Lang B.F."/>
            <person name="Lipzen A."/>
            <person name="O'Donnell K."/>
            <person name="Pangilinan J."/>
            <person name="Reynolds N."/>
            <person name="Sandor L."/>
            <person name="Smith M.E."/>
            <person name="Tsang A."/>
            <person name="Grigoriev I.V."/>
            <person name="Stajich J.E."/>
            <person name="Spatafora J.W."/>
        </authorList>
    </citation>
    <scope>NUCLEOTIDE SEQUENCE</scope>
    <source>
        <strain evidence="3">RSA 2281</strain>
    </source>
</reference>
<dbReference type="GO" id="GO:0016592">
    <property type="term" value="C:mediator complex"/>
    <property type="evidence" value="ECO:0007669"/>
    <property type="project" value="InterPro"/>
</dbReference>
<comment type="function">
    <text evidence="1">Component of the Mediator complex, a coactivator involved in the regulated transcription of nearly all RNA polymerase II-dependent genes. Mediator functions as a bridge to convey information from gene-specific regulatory proteins to the basal RNA polymerase II transcription machinery. Mediator is recruited to promoters by direct interactions with regulatory proteins and serves as a scaffold for the assembly of a functional preinitiation complex with RNA polymerase II and the general transcription factors.</text>
</comment>
<evidence type="ECO:0000256" key="1">
    <source>
        <dbReference type="RuleBase" id="RU364144"/>
    </source>
</evidence>
<comment type="caution">
    <text evidence="3">The sequence shown here is derived from an EMBL/GenBank/DDBJ whole genome shotgun (WGS) entry which is preliminary data.</text>
</comment>
<keyword evidence="1" id="KW-0805">Transcription regulation</keyword>
<organism evidence="3 4">
    <name type="scientific">Phascolomyces articulosus</name>
    <dbReference type="NCBI Taxonomy" id="60185"/>
    <lineage>
        <taxon>Eukaryota</taxon>
        <taxon>Fungi</taxon>
        <taxon>Fungi incertae sedis</taxon>
        <taxon>Mucoromycota</taxon>
        <taxon>Mucoromycotina</taxon>
        <taxon>Mucoromycetes</taxon>
        <taxon>Mucorales</taxon>
        <taxon>Lichtheimiaceae</taxon>
        <taxon>Phascolomyces</taxon>
    </lineage>
</organism>
<proteinExistence type="inferred from homology"/>
<dbReference type="GO" id="GO:0003712">
    <property type="term" value="F:transcription coregulator activity"/>
    <property type="evidence" value="ECO:0007669"/>
    <property type="project" value="InterPro"/>
</dbReference>
<feature type="compositionally biased region" description="Basic and acidic residues" evidence="2">
    <location>
        <begin position="222"/>
        <end position="246"/>
    </location>
</feature>
<dbReference type="Proteomes" id="UP001209540">
    <property type="component" value="Unassembled WGS sequence"/>
</dbReference>
<keyword evidence="4" id="KW-1185">Reference proteome</keyword>
<comment type="subunit">
    <text evidence="1">Component of the Mediator complex.</text>
</comment>
<keyword evidence="1" id="KW-0804">Transcription</keyword>